<gene>
    <name evidence="3" type="ORF">WMO62_03425</name>
</gene>
<protein>
    <recommendedName>
        <fullName evidence="2">Rubredoxin-like domain-containing protein</fullName>
    </recommendedName>
</protein>
<evidence type="ECO:0000259" key="2">
    <source>
        <dbReference type="PROSITE" id="PS50903"/>
    </source>
</evidence>
<keyword evidence="1" id="KW-0472">Membrane</keyword>
<dbReference type="PROSITE" id="PS50903">
    <property type="entry name" value="RUBREDOXIN_LIKE"/>
    <property type="match status" value="1"/>
</dbReference>
<evidence type="ECO:0000313" key="4">
    <source>
        <dbReference type="Proteomes" id="UP001470288"/>
    </source>
</evidence>
<evidence type="ECO:0000313" key="3">
    <source>
        <dbReference type="EMBL" id="MEQ2577893.1"/>
    </source>
</evidence>
<organism evidence="3 4">
    <name type="scientific">Hominiventricola aquisgranensis</name>
    <dbReference type="NCBI Taxonomy" id="3133164"/>
    <lineage>
        <taxon>Bacteria</taxon>
        <taxon>Bacillati</taxon>
        <taxon>Bacillota</taxon>
        <taxon>Clostridia</taxon>
        <taxon>Lachnospirales</taxon>
        <taxon>Lachnospiraceae</taxon>
        <taxon>Hominiventricola</taxon>
    </lineage>
</organism>
<feature type="transmembrane region" description="Helical" evidence="1">
    <location>
        <begin position="64"/>
        <end position="85"/>
    </location>
</feature>
<sequence>MSNIQCRSCGAIFDDHLTECPYCGATCIKGSENAFLRYLKKLTRRVADAPAQYAREGQIEWKHVVILVLSTMLVVMLGATAVFTYSNMEEQARCRQIKETILHEQ</sequence>
<reference evidence="3 4" key="1">
    <citation type="submission" date="2024-03" db="EMBL/GenBank/DDBJ databases">
        <title>Human intestinal bacterial collection.</title>
        <authorList>
            <person name="Pauvert C."/>
            <person name="Hitch T.C.A."/>
            <person name="Clavel T."/>
        </authorList>
    </citation>
    <scope>NUCLEOTIDE SEQUENCE [LARGE SCALE GENOMIC DNA]</scope>
    <source>
        <strain evidence="3 4">CLA-AA-H78B</strain>
    </source>
</reference>
<feature type="domain" description="Rubredoxin-like" evidence="2">
    <location>
        <begin position="1"/>
        <end position="38"/>
    </location>
</feature>
<dbReference type="Proteomes" id="UP001470288">
    <property type="component" value="Unassembled WGS sequence"/>
</dbReference>
<dbReference type="EMBL" id="JBBMFC010000004">
    <property type="protein sequence ID" value="MEQ2577893.1"/>
    <property type="molecule type" value="Genomic_DNA"/>
</dbReference>
<dbReference type="RefSeq" id="WP_349143807.1">
    <property type="nucleotide sequence ID" value="NZ_JBBMFC010000004.1"/>
</dbReference>
<accession>A0ABV1HY83</accession>
<proteinExistence type="predicted"/>
<evidence type="ECO:0000256" key="1">
    <source>
        <dbReference type="SAM" id="Phobius"/>
    </source>
</evidence>
<keyword evidence="1" id="KW-1133">Transmembrane helix</keyword>
<name>A0ABV1HY83_9FIRM</name>
<dbReference type="InterPro" id="IPR024934">
    <property type="entry name" value="Rubredoxin-like_dom"/>
</dbReference>
<comment type="caution">
    <text evidence="3">The sequence shown here is derived from an EMBL/GenBank/DDBJ whole genome shotgun (WGS) entry which is preliminary data.</text>
</comment>
<keyword evidence="1" id="KW-0812">Transmembrane</keyword>
<keyword evidence="4" id="KW-1185">Reference proteome</keyword>